<keyword evidence="3" id="KW-0677">Repeat</keyword>
<reference evidence="5" key="1">
    <citation type="submission" date="2022-01" db="EMBL/GenBank/DDBJ databases">
        <authorList>
            <person name="King R."/>
        </authorList>
    </citation>
    <scope>NUCLEOTIDE SEQUENCE</scope>
</reference>
<feature type="signal peptide" evidence="4">
    <location>
        <begin position="1"/>
        <end position="22"/>
    </location>
</feature>
<evidence type="ECO:0000256" key="1">
    <source>
        <dbReference type="ARBA" id="ARBA00022614"/>
    </source>
</evidence>
<dbReference type="InterPro" id="IPR032675">
    <property type="entry name" value="LRR_dom_sf"/>
</dbReference>
<evidence type="ECO:0000256" key="3">
    <source>
        <dbReference type="ARBA" id="ARBA00022737"/>
    </source>
</evidence>
<gene>
    <name evidence="5" type="ORF">CHIRRI_LOCUS13714</name>
</gene>
<keyword evidence="1" id="KW-0433">Leucine-rich repeat</keyword>
<dbReference type="PANTHER" id="PTHR24373:SF275">
    <property type="entry name" value="TIR DOMAIN-CONTAINING PROTEIN"/>
    <property type="match status" value="1"/>
</dbReference>
<evidence type="ECO:0000256" key="2">
    <source>
        <dbReference type="ARBA" id="ARBA00022729"/>
    </source>
</evidence>
<name>A0A9N9S4U8_9DIPT</name>
<evidence type="ECO:0000313" key="6">
    <source>
        <dbReference type="Proteomes" id="UP001153620"/>
    </source>
</evidence>
<sequence length="204" mass="23162">MSNLKYFRILIILTTLIHQNLANSSTINCDFKKFGSAYQCVVKNVEIFKTKNTLTDAIGSHDGLKTNDDVSWIIISHGIINKFPAGIDKIFKNLEGIRITNMDLKSVNQEDLKAIKKLKFLNLSSNKITRIDANLFQFNPQLEHISLSNNEISHIDPQAFSGLKSLNQLFLRGNKCKNKLLLRSAEDKEQVRKLIRDIEAGNCE</sequence>
<dbReference type="SMART" id="SM00369">
    <property type="entry name" value="LRR_TYP"/>
    <property type="match status" value="2"/>
</dbReference>
<feature type="chain" id="PRO_5040126376" evidence="4">
    <location>
        <begin position="23"/>
        <end position="204"/>
    </location>
</feature>
<dbReference type="Proteomes" id="UP001153620">
    <property type="component" value="Chromosome 4"/>
</dbReference>
<dbReference type="InterPro" id="IPR001611">
    <property type="entry name" value="Leu-rich_rpt"/>
</dbReference>
<dbReference type="OrthoDB" id="7782277at2759"/>
<protein>
    <submittedName>
        <fullName evidence="5">Uncharacterized protein</fullName>
    </submittedName>
</protein>
<dbReference type="SUPFAM" id="SSF52058">
    <property type="entry name" value="L domain-like"/>
    <property type="match status" value="1"/>
</dbReference>
<dbReference type="InterPro" id="IPR003591">
    <property type="entry name" value="Leu-rich_rpt_typical-subtyp"/>
</dbReference>
<dbReference type="InterPro" id="IPR050328">
    <property type="entry name" value="Dev_Immune_Receptor"/>
</dbReference>
<dbReference type="EMBL" id="OU895880">
    <property type="protein sequence ID" value="CAG9810902.1"/>
    <property type="molecule type" value="Genomic_DNA"/>
</dbReference>
<dbReference type="Pfam" id="PF13855">
    <property type="entry name" value="LRR_8"/>
    <property type="match status" value="1"/>
</dbReference>
<dbReference type="AlphaFoldDB" id="A0A9N9S4U8"/>
<accession>A0A9N9S4U8</accession>
<keyword evidence="2 4" id="KW-0732">Signal</keyword>
<proteinExistence type="predicted"/>
<keyword evidence="6" id="KW-1185">Reference proteome</keyword>
<reference evidence="5" key="2">
    <citation type="submission" date="2022-10" db="EMBL/GenBank/DDBJ databases">
        <authorList>
            <consortium name="ENA_rothamsted_submissions"/>
            <consortium name="culmorum"/>
            <person name="King R."/>
        </authorList>
    </citation>
    <scope>NUCLEOTIDE SEQUENCE</scope>
</reference>
<dbReference type="PANTHER" id="PTHR24373">
    <property type="entry name" value="SLIT RELATED LEUCINE-RICH REPEAT NEURONAL PROTEIN"/>
    <property type="match status" value="1"/>
</dbReference>
<dbReference type="PROSITE" id="PS51450">
    <property type="entry name" value="LRR"/>
    <property type="match status" value="2"/>
</dbReference>
<evidence type="ECO:0000256" key="4">
    <source>
        <dbReference type="SAM" id="SignalP"/>
    </source>
</evidence>
<evidence type="ECO:0000313" key="5">
    <source>
        <dbReference type="EMBL" id="CAG9810902.1"/>
    </source>
</evidence>
<organism evidence="5 6">
    <name type="scientific">Chironomus riparius</name>
    <dbReference type="NCBI Taxonomy" id="315576"/>
    <lineage>
        <taxon>Eukaryota</taxon>
        <taxon>Metazoa</taxon>
        <taxon>Ecdysozoa</taxon>
        <taxon>Arthropoda</taxon>
        <taxon>Hexapoda</taxon>
        <taxon>Insecta</taxon>
        <taxon>Pterygota</taxon>
        <taxon>Neoptera</taxon>
        <taxon>Endopterygota</taxon>
        <taxon>Diptera</taxon>
        <taxon>Nematocera</taxon>
        <taxon>Chironomoidea</taxon>
        <taxon>Chironomidae</taxon>
        <taxon>Chironominae</taxon>
        <taxon>Chironomus</taxon>
    </lineage>
</organism>
<dbReference type="Gene3D" id="3.80.10.10">
    <property type="entry name" value="Ribonuclease Inhibitor"/>
    <property type="match status" value="1"/>
</dbReference>